<dbReference type="GO" id="GO:0006813">
    <property type="term" value="P:potassium ion transport"/>
    <property type="evidence" value="ECO:0007669"/>
    <property type="project" value="InterPro"/>
</dbReference>
<dbReference type="SUPFAM" id="SSF64182">
    <property type="entry name" value="DHH phosphoesterases"/>
    <property type="match status" value="1"/>
</dbReference>
<dbReference type="Pfam" id="PF01368">
    <property type="entry name" value="DHH"/>
    <property type="match status" value="1"/>
</dbReference>
<dbReference type="Pfam" id="PF02254">
    <property type="entry name" value="TrkA_N"/>
    <property type="match status" value="1"/>
</dbReference>
<dbReference type="Pfam" id="PF02272">
    <property type="entry name" value="DHHA1"/>
    <property type="match status" value="1"/>
</dbReference>
<dbReference type="OrthoDB" id="350705at2157"/>
<dbReference type="InterPro" id="IPR038763">
    <property type="entry name" value="DHH_sf"/>
</dbReference>
<dbReference type="Proteomes" id="UP000437065">
    <property type="component" value="Unassembled WGS sequence"/>
</dbReference>
<dbReference type="EMBL" id="WUUS01000007">
    <property type="protein sequence ID" value="MXR42009.1"/>
    <property type="molecule type" value="Genomic_DNA"/>
</dbReference>
<accession>A0A6B0T693</accession>
<dbReference type="Gene3D" id="3.90.1640.10">
    <property type="entry name" value="inorganic pyrophosphatase (n-terminal core)"/>
    <property type="match status" value="1"/>
</dbReference>
<dbReference type="InterPro" id="IPR003148">
    <property type="entry name" value="RCK_N"/>
</dbReference>
<organism evidence="4 5">
    <name type="scientific">Halobaculum saliterrae</name>
    <dbReference type="NCBI Taxonomy" id="2073113"/>
    <lineage>
        <taxon>Archaea</taxon>
        <taxon>Methanobacteriati</taxon>
        <taxon>Methanobacteriota</taxon>
        <taxon>Stenosarchaea group</taxon>
        <taxon>Halobacteria</taxon>
        <taxon>Halobacteriales</taxon>
        <taxon>Haloferacaceae</taxon>
        <taxon>Halobaculum</taxon>
    </lineage>
</organism>
<keyword evidence="5" id="KW-1185">Reference proteome</keyword>
<sequence>MPGVGGRQGFAGPDRVSTVMRRLVLGCGTVGNDIVESLTDRTGDLHVITDDSGRVSALRDEHVAALEADPRDPDNYPDHADLVVVAGASATANLTAAERAGERFPEAVVIAYAGDDATEADLRALRELADRVIDPIGVVADRVLEVSTGATADRLRGLARTLRSVDGTLAVVAHDNPDPDAIASALALVRIAQFAGIDAEACYYGDISHQENRALVNLLDIDMRQLDPEVDPREEFAAFALVDHSRPGVNDSLPMDIEPVVVVDHHPPREAIDATFVDLRDDVGATSTLMVEYLDQFGVTPTTRVATALLYGIRIDTRDFTREVSEADFDAAASLLSHVDPEILDRVESPSLTPEVLNVLARAIEARDRRGSVVASCVGEIADRDALAQAAERLLDIEGVHTTLVYGYRDGVVYASGRTRGTDLDLGEALRDALDQMGSAGGHADMAGAQVPLGILADVGDDSTESLTEIVHDTIAGRFFEALEDAPETPHRVTDRLLAFPDED</sequence>
<dbReference type="PANTHER" id="PTHR47618:SF1">
    <property type="entry name" value="BIFUNCTIONAL OLIGORIBONUCLEASE AND PAP PHOSPHATASE NRNA"/>
    <property type="match status" value="1"/>
</dbReference>
<gene>
    <name evidence="4" type="ORF">GRX01_11760</name>
</gene>
<dbReference type="InterPro" id="IPR051319">
    <property type="entry name" value="Oligoribo/pAp-PDE_c-di-AMP_PDE"/>
</dbReference>
<dbReference type="InterPro" id="IPR036291">
    <property type="entry name" value="NAD(P)-bd_dom_sf"/>
</dbReference>
<dbReference type="Gene3D" id="3.40.50.720">
    <property type="entry name" value="NAD(P)-binding Rossmann-like Domain"/>
    <property type="match status" value="1"/>
</dbReference>
<evidence type="ECO:0000259" key="1">
    <source>
        <dbReference type="Pfam" id="PF01368"/>
    </source>
</evidence>
<feature type="domain" description="RCK N-terminal" evidence="2">
    <location>
        <begin position="23"/>
        <end position="135"/>
    </location>
</feature>
<reference evidence="4 5" key="1">
    <citation type="submission" date="2019-12" db="EMBL/GenBank/DDBJ databases">
        <title>Isolation and characterization of three novel carbon monoxide-oxidizing members of Halobacteria from salione crusts and soils.</title>
        <authorList>
            <person name="Myers M.R."/>
            <person name="King G.M."/>
        </authorList>
    </citation>
    <scope>NUCLEOTIDE SEQUENCE [LARGE SCALE GENOMIC DNA]</scope>
    <source>
        <strain evidence="4 5">WSA2</strain>
    </source>
</reference>
<dbReference type="GO" id="GO:0003676">
    <property type="term" value="F:nucleic acid binding"/>
    <property type="evidence" value="ECO:0007669"/>
    <property type="project" value="InterPro"/>
</dbReference>
<dbReference type="PANTHER" id="PTHR47618">
    <property type="entry name" value="BIFUNCTIONAL OLIGORIBONUCLEASE AND PAP PHOSPHATASE NRNA"/>
    <property type="match status" value="1"/>
</dbReference>
<dbReference type="SUPFAM" id="SSF51735">
    <property type="entry name" value="NAD(P)-binding Rossmann-fold domains"/>
    <property type="match status" value="1"/>
</dbReference>
<feature type="domain" description="DHHA1" evidence="3">
    <location>
        <begin position="372"/>
        <end position="461"/>
    </location>
</feature>
<dbReference type="AlphaFoldDB" id="A0A6B0T693"/>
<comment type="caution">
    <text evidence="4">The sequence shown here is derived from an EMBL/GenBank/DDBJ whole genome shotgun (WGS) entry which is preliminary data.</text>
</comment>
<protein>
    <submittedName>
        <fullName evidence="4">Bifunctional oligoribonuclease/PAP phosphatase NrnA</fullName>
    </submittedName>
</protein>
<evidence type="ECO:0000259" key="3">
    <source>
        <dbReference type="Pfam" id="PF02272"/>
    </source>
</evidence>
<evidence type="ECO:0000313" key="4">
    <source>
        <dbReference type="EMBL" id="MXR42009.1"/>
    </source>
</evidence>
<evidence type="ECO:0000259" key="2">
    <source>
        <dbReference type="Pfam" id="PF02254"/>
    </source>
</evidence>
<evidence type="ECO:0000313" key="5">
    <source>
        <dbReference type="Proteomes" id="UP000437065"/>
    </source>
</evidence>
<proteinExistence type="predicted"/>
<feature type="domain" description="DDH" evidence="1">
    <location>
        <begin position="170"/>
        <end position="313"/>
    </location>
</feature>
<dbReference type="InterPro" id="IPR001667">
    <property type="entry name" value="DDH_dom"/>
</dbReference>
<name>A0A6B0T693_9EURY</name>
<dbReference type="InterPro" id="IPR003156">
    <property type="entry name" value="DHHA1_dom"/>
</dbReference>